<sequence length="271" mass="29235">MSGSVSWGIHVEPLDGPGGEPWWSETPDEVLRTASVGKLILLAVIAERIASGEQDPTERLRWDSGEFVRDSGLWHALDQRDLSVVDACRLVGAVSDNLATNVLLRHVGLDAVARFASEHDLAPMALLDRVREARDPSQPGVAPTLSRASARSVVRYLRLLHDGTVQPTVRDWLALGSDLSMVAAAFGLDPLAHADPDRDVLLLNKTGTDSSVRADVGLVTLGGRTVAYAVLASWEGDADHRDEVLARMRLIGREIRRAGLETGPDHRGLSG</sequence>
<feature type="domain" description="Beta-lactamase class A catalytic" evidence="1">
    <location>
        <begin position="22"/>
        <end position="231"/>
    </location>
</feature>
<evidence type="ECO:0000313" key="3">
    <source>
        <dbReference type="Proteomes" id="UP001528912"/>
    </source>
</evidence>
<dbReference type="InterPro" id="IPR045155">
    <property type="entry name" value="Beta-lactam_cat"/>
</dbReference>
<comment type="caution">
    <text evidence="2">The sequence shown here is derived from an EMBL/GenBank/DDBJ whole genome shotgun (WGS) entry which is preliminary data.</text>
</comment>
<dbReference type="InterPro" id="IPR012338">
    <property type="entry name" value="Beta-lactam/transpept-like"/>
</dbReference>
<evidence type="ECO:0000313" key="2">
    <source>
        <dbReference type="EMBL" id="MDF8264518.1"/>
    </source>
</evidence>
<name>A0ABT6C6P9_9MICO</name>
<dbReference type="Proteomes" id="UP001528912">
    <property type="component" value="Unassembled WGS sequence"/>
</dbReference>
<dbReference type="GO" id="GO:0016787">
    <property type="term" value="F:hydrolase activity"/>
    <property type="evidence" value="ECO:0007669"/>
    <property type="project" value="UniProtKB-KW"/>
</dbReference>
<dbReference type="RefSeq" id="WP_277191977.1">
    <property type="nucleotide sequence ID" value="NZ_JAROAV010000028.1"/>
</dbReference>
<dbReference type="Pfam" id="PF13354">
    <property type="entry name" value="Beta-lactamase2"/>
    <property type="match status" value="1"/>
</dbReference>
<keyword evidence="2" id="KW-0378">Hydrolase</keyword>
<organism evidence="2 3">
    <name type="scientific">Luteipulveratus flavus</name>
    <dbReference type="NCBI Taxonomy" id="3031728"/>
    <lineage>
        <taxon>Bacteria</taxon>
        <taxon>Bacillati</taxon>
        <taxon>Actinomycetota</taxon>
        <taxon>Actinomycetes</taxon>
        <taxon>Micrococcales</taxon>
        <taxon>Dermacoccaceae</taxon>
        <taxon>Luteipulveratus</taxon>
    </lineage>
</organism>
<proteinExistence type="predicted"/>
<dbReference type="PANTHER" id="PTHR35333">
    <property type="entry name" value="BETA-LACTAMASE"/>
    <property type="match status" value="1"/>
</dbReference>
<reference evidence="2 3" key="1">
    <citation type="submission" date="2023-03" db="EMBL/GenBank/DDBJ databases">
        <title>YIM 133296 draft genome.</title>
        <authorList>
            <person name="Xiong L."/>
        </authorList>
    </citation>
    <scope>NUCLEOTIDE SEQUENCE [LARGE SCALE GENOMIC DNA]</scope>
    <source>
        <strain evidence="2 3">YIM 133296</strain>
    </source>
</reference>
<evidence type="ECO:0000259" key="1">
    <source>
        <dbReference type="Pfam" id="PF13354"/>
    </source>
</evidence>
<dbReference type="SUPFAM" id="SSF56601">
    <property type="entry name" value="beta-lactamase/transpeptidase-like"/>
    <property type="match status" value="1"/>
</dbReference>
<accession>A0ABT6C6P9</accession>
<gene>
    <name evidence="2" type="ORF">P4R38_09720</name>
</gene>
<dbReference type="Gene3D" id="3.40.710.10">
    <property type="entry name" value="DD-peptidase/beta-lactamase superfamily"/>
    <property type="match status" value="1"/>
</dbReference>
<keyword evidence="3" id="KW-1185">Reference proteome</keyword>
<dbReference type="EMBL" id="JAROAV010000028">
    <property type="protein sequence ID" value="MDF8264518.1"/>
    <property type="molecule type" value="Genomic_DNA"/>
</dbReference>
<protein>
    <submittedName>
        <fullName evidence="2">Class A beta-lactamase-related serine hydrolase</fullName>
    </submittedName>
</protein>
<dbReference type="PANTHER" id="PTHR35333:SF3">
    <property type="entry name" value="BETA-LACTAMASE-TYPE TRANSPEPTIDASE FOLD CONTAINING PROTEIN"/>
    <property type="match status" value="1"/>
</dbReference>
<dbReference type="InterPro" id="IPR000871">
    <property type="entry name" value="Beta-lactam_class-A"/>
</dbReference>